<dbReference type="KEGG" id="cbi:CLJ_B1934"/>
<organism evidence="1 2">
    <name type="scientific">Clostridium botulinum (strain 657 / Type Ba4)</name>
    <dbReference type="NCBI Taxonomy" id="515621"/>
    <lineage>
        <taxon>Bacteria</taxon>
        <taxon>Bacillati</taxon>
        <taxon>Bacillota</taxon>
        <taxon>Clostridia</taxon>
        <taxon>Eubacteriales</taxon>
        <taxon>Clostridiaceae</taxon>
        <taxon>Clostridium</taxon>
    </lineage>
</organism>
<dbReference type="AlphaFoldDB" id="A0A3F2ZTI3"/>
<gene>
    <name evidence="1" type="ordered locus">CLJ_B1934</name>
</gene>
<proteinExistence type="predicted"/>
<evidence type="ECO:0000313" key="2">
    <source>
        <dbReference type="Proteomes" id="UP000002333"/>
    </source>
</evidence>
<dbReference type="Proteomes" id="UP000002333">
    <property type="component" value="Chromosome"/>
</dbReference>
<evidence type="ECO:0000313" key="1">
    <source>
        <dbReference type="EMBL" id="ACQ51999.1"/>
    </source>
</evidence>
<sequence>MAKSNQTEANKKWYDKNKEHAKYLNKRSHSRSFIKNFATLEDLEELKELIKEREGNLKCERE</sequence>
<dbReference type="EMBL" id="CP001083">
    <property type="protein sequence ID" value="ACQ51999.1"/>
    <property type="molecule type" value="Genomic_DNA"/>
</dbReference>
<accession>A0A3F2ZTI3</accession>
<reference evidence="1 2" key="1">
    <citation type="journal article" date="2007" name="PLoS ONE">
        <title>Analysis of the neurotoxin complex genes in Clostridium botulinum A1-A4 and B1 strains: BoNT/A3, /Ba4 and /B1 clusters are located within plasmids.</title>
        <authorList>
            <person name="Smith T.J."/>
            <person name="Hill K.K."/>
            <person name="Foley B.T."/>
            <person name="Detter J.C."/>
            <person name="Munk A.C."/>
            <person name="Bruce D.C."/>
            <person name="Doggett N.A."/>
            <person name="Smith L.A."/>
            <person name="Marks J.D."/>
            <person name="Xie G."/>
            <person name="Brettin T.S."/>
        </authorList>
    </citation>
    <scope>NUCLEOTIDE SEQUENCE [LARGE SCALE GENOMIC DNA]</scope>
    <source>
        <strain evidence="2">657 / Type Ba4</strain>
    </source>
</reference>
<reference evidence="2" key="2">
    <citation type="submission" date="2008-05" db="EMBL/GenBank/DDBJ databases">
        <title>Genome sequence of Clostridium botulinum Ba4 strain 657.</title>
        <authorList>
            <person name="Shrivastava S."/>
            <person name="Brown J.L."/>
            <person name="Bruce D."/>
            <person name="Detter C."/>
            <person name="Munk C."/>
            <person name="Smith L.A."/>
            <person name="Smith T.J."/>
            <person name="Sutton G."/>
            <person name="Brettin T.S."/>
        </authorList>
    </citation>
    <scope>NUCLEOTIDE SEQUENCE [LARGE SCALE GENOMIC DNA]</scope>
    <source>
        <strain evidence="2">657 / Type Ba4</strain>
    </source>
</reference>
<protein>
    <submittedName>
        <fullName evidence="1">Uncharacterized protein</fullName>
    </submittedName>
</protein>
<dbReference type="RefSeq" id="WP_012720544.1">
    <property type="nucleotide sequence ID" value="NC_012658.1"/>
</dbReference>
<name>A0A3F2ZTI3_CLOB6</name>